<feature type="transmembrane region" description="Helical" evidence="1">
    <location>
        <begin position="209"/>
        <end position="232"/>
    </location>
</feature>
<gene>
    <name evidence="2" type="ORF">MSAN_01704200</name>
</gene>
<evidence type="ECO:0000313" key="2">
    <source>
        <dbReference type="EMBL" id="KAF7349770.1"/>
    </source>
</evidence>
<feature type="transmembrane region" description="Helical" evidence="1">
    <location>
        <begin position="166"/>
        <end position="188"/>
    </location>
</feature>
<comment type="caution">
    <text evidence="2">The sequence shown here is derived from an EMBL/GenBank/DDBJ whole genome shotgun (WGS) entry which is preliminary data.</text>
</comment>
<keyword evidence="3" id="KW-1185">Reference proteome</keyword>
<evidence type="ECO:0000313" key="3">
    <source>
        <dbReference type="Proteomes" id="UP000623467"/>
    </source>
</evidence>
<feature type="transmembrane region" description="Helical" evidence="1">
    <location>
        <begin position="12"/>
        <end position="39"/>
    </location>
</feature>
<dbReference type="AlphaFoldDB" id="A0A8H6XWY3"/>
<dbReference type="Proteomes" id="UP000623467">
    <property type="component" value="Unassembled WGS sequence"/>
</dbReference>
<dbReference type="OrthoDB" id="3019750at2759"/>
<feature type="transmembrane region" description="Helical" evidence="1">
    <location>
        <begin position="137"/>
        <end position="154"/>
    </location>
</feature>
<evidence type="ECO:0000256" key="1">
    <source>
        <dbReference type="SAM" id="Phobius"/>
    </source>
</evidence>
<organism evidence="2 3">
    <name type="scientific">Mycena sanguinolenta</name>
    <dbReference type="NCBI Taxonomy" id="230812"/>
    <lineage>
        <taxon>Eukaryota</taxon>
        <taxon>Fungi</taxon>
        <taxon>Dikarya</taxon>
        <taxon>Basidiomycota</taxon>
        <taxon>Agaricomycotina</taxon>
        <taxon>Agaricomycetes</taxon>
        <taxon>Agaricomycetidae</taxon>
        <taxon>Agaricales</taxon>
        <taxon>Marasmiineae</taxon>
        <taxon>Mycenaceae</taxon>
        <taxon>Mycena</taxon>
    </lineage>
</organism>
<feature type="transmembrane region" description="Helical" evidence="1">
    <location>
        <begin position="238"/>
        <end position="260"/>
    </location>
</feature>
<sequence>MSSPSAAEWSQLLLAPVGQVCSGLLLYGIYMVLFIVAIVTLSRRKANGRKVLFAVTLTTGVLSTISIALLCANSVLWTRIIAETNQGPRPTLPHLKLSEAWNTVAITANIVLTLNILVTDIFFLYRCYVIWQWRRTPVILPASLIVATLASACFSDIKRDQMSRTLVYSVACATNVVLVILTAGRILWIQREAFHVGIANAVQRRYNNAINAILESGAIYCICAISLVIIAQCLPGNYWFYVMLGAYTQVVNIAPTLTIVRVGRGHTIETVSLEMGVSSEVLDIR</sequence>
<name>A0A8H6XWY3_9AGAR</name>
<feature type="transmembrane region" description="Helical" evidence="1">
    <location>
        <begin position="51"/>
        <end position="80"/>
    </location>
</feature>
<dbReference type="EMBL" id="JACAZH010000015">
    <property type="protein sequence ID" value="KAF7349770.1"/>
    <property type="molecule type" value="Genomic_DNA"/>
</dbReference>
<accession>A0A8H6XWY3</accession>
<keyword evidence="1" id="KW-0472">Membrane</keyword>
<proteinExistence type="predicted"/>
<feature type="transmembrane region" description="Helical" evidence="1">
    <location>
        <begin position="100"/>
        <end position="125"/>
    </location>
</feature>
<protein>
    <submittedName>
        <fullName evidence="2">Uncharacterized protein</fullName>
    </submittedName>
</protein>
<keyword evidence="1" id="KW-0812">Transmembrane</keyword>
<reference evidence="2" key="1">
    <citation type="submission" date="2020-05" db="EMBL/GenBank/DDBJ databases">
        <title>Mycena genomes resolve the evolution of fungal bioluminescence.</title>
        <authorList>
            <person name="Tsai I.J."/>
        </authorList>
    </citation>
    <scope>NUCLEOTIDE SEQUENCE</scope>
    <source>
        <strain evidence="2">160909Yilan</strain>
    </source>
</reference>
<keyword evidence="1" id="KW-1133">Transmembrane helix</keyword>